<accession>A0A6J7WQF4</accession>
<evidence type="ECO:0000256" key="2">
    <source>
        <dbReference type="ARBA" id="ARBA00022732"/>
    </source>
</evidence>
<sequence length="788" mass="80454">MAQSGYTPILIYASGTTTNVPLAANLASGANGAELALNYADGKLFYKDSGGVVRVLATKATATIGGSTTQIQYNSSGTLAGSASFVFDGTNVGIGTSSPVSKLHVAGDIQQDNANYLKGKLAAGTVTRLFGLNASNALYVGSIDADHTGGTFFVKNGVAQMTLDASGVLTIGTGSSQNLIVTSTSSSSYMQFANSGGITGYIGSSGAINTGGGNNALGFRSQNEMVFATGGSTERMRLDSSGNLGVGTSSPAYKIDVAGNARVQQATNYTDTVLRLATTALTVGNANQILFQDQGTNTTASITAYNSAFGSGKNYALGFTTNGAERLLLDSSGNLGVGTTAPEQRLHLSNTGSTSVAIKFTNSAASAGIISYSSDSMLFYTANAIRATIDTSGNLGLGVTPSAWNSVFKSLDIGIPTNPTAAIGATSGGAYLSFNGYYNASTQWVYKAAAAAGYYAIEGAIHKWWIAPTVGTAGNPITFTQAMTLNASGELFLASTKPSVSMQAGSSSNYWITAQSTGNILSIGGNGGTAPASGALNIDSSGNLGIGTATAATKTHVYGVAAELRVESSSASAATLSLKDTGTTNLLIIGSAGQNMYFQTGGAERARIDSAGNFLVGKTTAGESTGGNGTTIFTGVNAEVAVNAAGSTSGTTGLALYSSGAAAFRFYVNMAGTVFATSTTISAISDQRLKENIRDLDVGLNAVLSLKPRVYDWKEGKGKDIKGDRGFIAQEFEQVFPDLIDEWKDPAAEGESPYKSVRPDLIPVLVKAIQEQQALITSLTARVAALEA</sequence>
<evidence type="ECO:0000259" key="3">
    <source>
        <dbReference type="PROSITE" id="PS51688"/>
    </source>
</evidence>
<dbReference type="EMBL" id="LR798278">
    <property type="protein sequence ID" value="CAB5220136.1"/>
    <property type="molecule type" value="Genomic_DNA"/>
</dbReference>
<dbReference type="InterPro" id="IPR036388">
    <property type="entry name" value="WH-like_DNA-bd_sf"/>
</dbReference>
<name>A0A6J7WQF4_9CAUD</name>
<dbReference type="Pfam" id="PF13884">
    <property type="entry name" value="Peptidase_S74"/>
    <property type="match status" value="1"/>
</dbReference>
<gene>
    <name evidence="4" type="ORF">UFOVP239_63</name>
</gene>
<dbReference type="InterPro" id="IPR030392">
    <property type="entry name" value="S74_ICA"/>
</dbReference>
<evidence type="ECO:0000313" key="4">
    <source>
        <dbReference type="EMBL" id="CAB5220136.1"/>
    </source>
</evidence>
<reference evidence="4" key="1">
    <citation type="submission" date="2020-05" db="EMBL/GenBank/DDBJ databases">
        <authorList>
            <person name="Chiriac C."/>
            <person name="Salcher M."/>
            <person name="Ghai R."/>
            <person name="Kavagutti S V."/>
        </authorList>
    </citation>
    <scope>NUCLEOTIDE SEQUENCE</scope>
</reference>
<comment type="subcellular location">
    <subcellularLocation>
        <location evidence="1">Virion</location>
    </subcellularLocation>
</comment>
<dbReference type="PROSITE" id="PS51688">
    <property type="entry name" value="ICA"/>
    <property type="match status" value="1"/>
</dbReference>
<feature type="domain" description="Peptidase S74" evidence="3">
    <location>
        <begin position="685"/>
        <end position="783"/>
    </location>
</feature>
<proteinExistence type="predicted"/>
<keyword evidence="2" id="KW-0946">Virion</keyword>
<dbReference type="Gene3D" id="1.10.10.10">
    <property type="entry name" value="Winged helix-like DNA-binding domain superfamily/Winged helix DNA-binding domain"/>
    <property type="match status" value="1"/>
</dbReference>
<protein>
    <submittedName>
        <fullName evidence="4">Intramolecular chaperone auto-processing domain containing protein</fullName>
    </submittedName>
</protein>
<organism evidence="4">
    <name type="scientific">uncultured Caudovirales phage</name>
    <dbReference type="NCBI Taxonomy" id="2100421"/>
    <lineage>
        <taxon>Viruses</taxon>
        <taxon>Duplodnaviria</taxon>
        <taxon>Heunggongvirae</taxon>
        <taxon>Uroviricota</taxon>
        <taxon>Caudoviricetes</taxon>
        <taxon>Peduoviridae</taxon>
        <taxon>Maltschvirus</taxon>
        <taxon>Maltschvirus maltsch</taxon>
    </lineage>
</organism>
<dbReference type="GO" id="GO:0098015">
    <property type="term" value="C:virus tail"/>
    <property type="evidence" value="ECO:0007669"/>
    <property type="project" value="UniProtKB-KW"/>
</dbReference>
<keyword evidence="2" id="KW-1227">Viral tail protein</keyword>
<evidence type="ECO:0000256" key="1">
    <source>
        <dbReference type="ARBA" id="ARBA00004328"/>
    </source>
</evidence>